<evidence type="ECO:0000313" key="3">
    <source>
        <dbReference type="EMBL" id="PEG30073.1"/>
    </source>
</evidence>
<dbReference type="InterPro" id="IPR036163">
    <property type="entry name" value="HMA_dom_sf"/>
</dbReference>
<dbReference type="InterPro" id="IPR017969">
    <property type="entry name" value="Heavy-metal-associated_CS"/>
</dbReference>
<dbReference type="EMBL" id="PDCJ01000002">
    <property type="protein sequence ID" value="PEG30073.1"/>
    <property type="molecule type" value="Genomic_DNA"/>
</dbReference>
<accession>A0A2A7MF73</accession>
<dbReference type="OrthoDB" id="9813965at2"/>
<dbReference type="SUPFAM" id="SSF55008">
    <property type="entry name" value="HMA, heavy metal-associated domain"/>
    <property type="match status" value="1"/>
</dbReference>
<dbReference type="PROSITE" id="PS01047">
    <property type="entry name" value="HMA_1"/>
    <property type="match status" value="1"/>
</dbReference>
<dbReference type="InterPro" id="IPR006121">
    <property type="entry name" value="HMA_dom"/>
</dbReference>
<evidence type="ECO:0000256" key="1">
    <source>
        <dbReference type="ARBA" id="ARBA00022723"/>
    </source>
</evidence>
<dbReference type="CDD" id="cd00371">
    <property type="entry name" value="HMA"/>
    <property type="match status" value="1"/>
</dbReference>
<sequence length="118" mass="13309">MANYIIVFIILVIAIFSIKGYIKKLTVGCCGGEREIRKKIKVDLNDYKYSKIMNIEGMTCKNCVAHVENELNDLDGVYAKANLKKKCAVVNMKEDINNDVLERTIKKAGYSVLSITKN</sequence>
<evidence type="ECO:0000313" key="4">
    <source>
        <dbReference type="Proteomes" id="UP000220840"/>
    </source>
</evidence>
<dbReference type="Pfam" id="PF00403">
    <property type="entry name" value="HMA"/>
    <property type="match status" value="1"/>
</dbReference>
<dbReference type="Proteomes" id="UP000220840">
    <property type="component" value="Unassembled WGS sequence"/>
</dbReference>
<reference evidence="3 4" key="1">
    <citation type="submission" date="2017-10" db="EMBL/GenBank/DDBJ databases">
        <title>Effective Description of Clostridium neonatale sp. nov. linked to necrotizing enterocolitis in neonates and a clarification of species assignable to the genus Clostridium (Prazmowski 1880) emend. Lawson and Rainey 2016.</title>
        <authorList>
            <person name="Bernard K."/>
            <person name="Burdz T."/>
            <person name="Wiebe D."/>
            <person name="Balcewich B."/>
            <person name="Alfa M."/>
            <person name="Bernier A.-M."/>
        </authorList>
    </citation>
    <scope>NUCLEOTIDE SEQUENCE [LARGE SCALE GENOMIC DNA]</scope>
    <source>
        <strain evidence="3 4">LCDC99A005</strain>
    </source>
</reference>
<keyword evidence="1" id="KW-0479">Metal-binding</keyword>
<dbReference type="STRING" id="137838.GCA_001458595_01368"/>
<dbReference type="GeneID" id="68876386"/>
<evidence type="ECO:0000259" key="2">
    <source>
        <dbReference type="PROSITE" id="PS50846"/>
    </source>
</evidence>
<protein>
    <submittedName>
        <fullName evidence="3">Heavy metal transporter</fullName>
    </submittedName>
</protein>
<dbReference type="PROSITE" id="PS50846">
    <property type="entry name" value="HMA_2"/>
    <property type="match status" value="1"/>
</dbReference>
<proteinExistence type="predicted"/>
<name>A0A2A7MF73_9CLOT</name>
<organism evidence="3 4">
    <name type="scientific">Clostridium neonatale</name>
    <dbReference type="NCBI Taxonomy" id="137838"/>
    <lineage>
        <taxon>Bacteria</taxon>
        <taxon>Bacillati</taxon>
        <taxon>Bacillota</taxon>
        <taxon>Clostridia</taxon>
        <taxon>Eubacteriales</taxon>
        <taxon>Clostridiaceae</taxon>
        <taxon>Clostridium</taxon>
    </lineage>
</organism>
<dbReference type="AlphaFoldDB" id="A0A2A7MF73"/>
<keyword evidence="4" id="KW-1185">Reference proteome</keyword>
<dbReference type="Gene3D" id="3.30.70.100">
    <property type="match status" value="1"/>
</dbReference>
<gene>
    <name evidence="3" type="ORF">CQ394_15655</name>
</gene>
<feature type="domain" description="HMA" evidence="2">
    <location>
        <begin position="49"/>
        <end position="113"/>
    </location>
</feature>
<dbReference type="RefSeq" id="WP_058294238.1">
    <property type="nucleotide sequence ID" value="NZ_CAMTCJ010000111.1"/>
</dbReference>
<comment type="caution">
    <text evidence="3">The sequence shown here is derived from an EMBL/GenBank/DDBJ whole genome shotgun (WGS) entry which is preliminary data.</text>
</comment>
<dbReference type="GO" id="GO:0046872">
    <property type="term" value="F:metal ion binding"/>
    <property type="evidence" value="ECO:0007669"/>
    <property type="project" value="UniProtKB-KW"/>
</dbReference>